<accession>A0AAV7M9C0</accession>
<evidence type="ECO:0000313" key="3">
    <source>
        <dbReference type="Proteomes" id="UP001066276"/>
    </source>
</evidence>
<feature type="region of interest" description="Disordered" evidence="1">
    <location>
        <begin position="228"/>
        <end position="251"/>
    </location>
</feature>
<proteinExistence type="predicted"/>
<organism evidence="2 3">
    <name type="scientific">Pleurodeles waltl</name>
    <name type="common">Iberian ribbed newt</name>
    <dbReference type="NCBI Taxonomy" id="8319"/>
    <lineage>
        <taxon>Eukaryota</taxon>
        <taxon>Metazoa</taxon>
        <taxon>Chordata</taxon>
        <taxon>Craniata</taxon>
        <taxon>Vertebrata</taxon>
        <taxon>Euteleostomi</taxon>
        <taxon>Amphibia</taxon>
        <taxon>Batrachia</taxon>
        <taxon>Caudata</taxon>
        <taxon>Salamandroidea</taxon>
        <taxon>Salamandridae</taxon>
        <taxon>Pleurodelinae</taxon>
        <taxon>Pleurodeles</taxon>
    </lineage>
</organism>
<dbReference type="AlphaFoldDB" id="A0AAV7M9C0"/>
<reference evidence="2" key="1">
    <citation type="journal article" date="2022" name="bioRxiv">
        <title>Sequencing and chromosome-scale assembly of the giantPleurodeles waltlgenome.</title>
        <authorList>
            <person name="Brown T."/>
            <person name="Elewa A."/>
            <person name="Iarovenko S."/>
            <person name="Subramanian E."/>
            <person name="Araus A.J."/>
            <person name="Petzold A."/>
            <person name="Susuki M."/>
            <person name="Suzuki K.-i.T."/>
            <person name="Hayashi T."/>
            <person name="Toyoda A."/>
            <person name="Oliveira C."/>
            <person name="Osipova E."/>
            <person name="Leigh N.D."/>
            <person name="Simon A."/>
            <person name="Yun M.H."/>
        </authorList>
    </citation>
    <scope>NUCLEOTIDE SEQUENCE</scope>
    <source>
        <strain evidence="2">20211129_DDA</strain>
        <tissue evidence="2">Liver</tissue>
    </source>
</reference>
<evidence type="ECO:0000256" key="1">
    <source>
        <dbReference type="SAM" id="MobiDB-lite"/>
    </source>
</evidence>
<protein>
    <submittedName>
        <fullName evidence="2">Uncharacterized protein</fullName>
    </submittedName>
</protein>
<dbReference type="Proteomes" id="UP001066276">
    <property type="component" value="Chromosome 10"/>
</dbReference>
<dbReference type="EMBL" id="JANPWB010000014">
    <property type="protein sequence ID" value="KAJ1098508.1"/>
    <property type="molecule type" value="Genomic_DNA"/>
</dbReference>
<gene>
    <name evidence="2" type="ORF">NDU88_003618</name>
</gene>
<comment type="caution">
    <text evidence="2">The sequence shown here is derived from an EMBL/GenBank/DDBJ whole genome shotgun (WGS) entry which is preliminary data.</text>
</comment>
<name>A0AAV7M9C0_PLEWA</name>
<evidence type="ECO:0000313" key="2">
    <source>
        <dbReference type="EMBL" id="KAJ1098508.1"/>
    </source>
</evidence>
<feature type="compositionally biased region" description="Basic and acidic residues" evidence="1">
    <location>
        <begin position="236"/>
        <end position="251"/>
    </location>
</feature>
<keyword evidence="3" id="KW-1185">Reference proteome</keyword>
<sequence>MDIGVPRGTSGVSDLYGTRDGFYSQNTSIDYIIYDSDLDMVDVYMFDPQEILDTDFLEDDLEQSSASKTIKDPMGADMFNLTLITHPSGSNWWPMDPVSSFIQFCIHKSLDRESHNLMRADCLRPFLDNKAGISPNLDPELLTNELFLFKSGKDPRKGIEHYLKHAPGSAPEWKYPGGTASSRDALREEVELCLSGSRSKETETVGFLNPLSNGTRCAAGNKGDQGTVAYGGIQAPDKDESLATRDTDLLE</sequence>